<evidence type="ECO:0000313" key="4">
    <source>
        <dbReference type="Proteomes" id="UP000224871"/>
    </source>
</evidence>
<dbReference type="EMBL" id="NIBU01000067">
    <property type="protein sequence ID" value="PHM30139.1"/>
    <property type="molecule type" value="Genomic_DNA"/>
</dbReference>
<proteinExistence type="predicted"/>
<name>A0A1N6MV63_9GAMM</name>
<dbReference type="Pfam" id="PF14305">
    <property type="entry name" value="ATPgrasp_TupA"/>
    <property type="match status" value="1"/>
</dbReference>
<dbReference type="Proteomes" id="UP000196435">
    <property type="component" value="Unassembled WGS sequence"/>
</dbReference>
<organism evidence="2 3">
    <name type="scientific">Xenorhabdus innexi</name>
    <dbReference type="NCBI Taxonomy" id="290109"/>
    <lineage>
        <taxon>Bacteria</taxon>
        <taxon>Pseudomonadati</taxon>
        <taxon>Pseudomonadota</taxon>
        <taxon>Gammaproteobacteria</taxon>
        <taxon>Enterobacterales</taxon>
        <taxon>Morganellaceae</taxon>
        <taxon>Xenorhabdus</taxon>
    </lineage>
</organism>
<evidence type="ECO:0000313" key="3">
    <source>
        <dbReference type="Proteomes" id="UP000196435"/>
    </source>
</evidence>
<gene>
    <name evidence="1" type="ORF">Xinn_03503</name>
    <name evidence="2" type="ORF">XIS1_1640007</name>
</gene>
<reference evidence="1 4" key="3">
    <citation type="journal article" date="2017" name="Nat. Microbiol.">
        <title>Natural product diversity associated with the nematode symbionts Photorhabdus and Xenorhabdus.</title>
        <authorList>
            <person name="Tobias N.J."/>
            <person name="Wolff H."/>
            <person name="Djahanschiri B."/>
            <person name="Grundmann F."/>
            <person name="Kronenwerth M."/>
            <person name="Shi Y.M."/>
            <person name="Simonyi S."/>
            <person name="Grun P."/>
            <person name="Shapiro-Ilan D."/>
            <person name="Pidot S.J."/>
            <person name="Stinear T.P."/>
            <person name="Ebersberger I."/>
            <person name="Bode H.B."/>
        </authorList>
    </citation>
    <scope>NUCLEOTIDE SEQUENCE [LARGE SCALE GENOMIC DNA]</scope>
    <source>
        <strain evidence="1 4">DSM 16336</strain>
    </source>
</reference>
<protein>
    <submittedName>
        <fullName evidence="2">Putative O antigen biosynthesis protein</fullName>
    </submittedName>
</protein>
<dbReference type="InterPro" id="IPR029465">
    <property type="entry name" value="ATPgrasp_TupA"/>
</dbReference>
<dbReference type="Proteomes" id="UP000224871">
    <property type="component" value="Unassembled WGS sequence"/>
</dbReference>
<evidence type="ECO:0000313" key="2">
    <source>
        <dbReference type="EMBL" id="SIP72711.1"/>
    </source>
</evidence>
<dbReference type="RefSeq" id="WP_422646003.1">
    <property type="nucleotide sequence ID" value="NZ_CAWNQC010000267.1"/>
</dbReference>
<reference evidence="2" key="2">
    <citation type="submission" date="2016-12" db="EMBL/GenBank/DDBJ databases">
        <authorList>
            <person name="Song W.-J."/>
            <person name="Kurnit D.M."/>
        </authorList>
    </citation>
    <scope>NUCLEOTIDE SEQUENCE [LARGE SCALE GENOMIC DNA]</scope>
    <source>
        <strain evidence="2">HGB1681</strain>
    </source>
</reference>
<keyword evidence="4" id="KW-1185">Reference proteome</keyword>
<dbReference type="EMBL" id="FTLG01000073">
    <property type="protein sequence ID" value="SIP72711.1"/>
    <property type="molecule type" value="Genomic_DNA"/>
</dbReference>
<accession>A0A1N6MV63</accession>
<reference evidence="3" key="1">
    <citation type="submission" date="2016-12" db="EMBL/GenBank/DDBJ databases">
        <authorList>
            <person name="Gaudriault S."/>
        </authorList>
    </citation>
    <scope>NUCLEOTIDE SEQUENCE [LARGE SCALE GENOMIC DNA]</scope>
    <source>
        <strain evidence="3">HGB1681 (deposited as PTA-6826 in the American Type Culture Collection)</strain>
    </source>
</reference>
<dbReference type="AlphaFoldDB" id="A0A1N6MV63"/>
<sequence>MAVYLSTLKLLSGLSLLDKEIIHMNKYIKKLRNKILYHICDLFPEFVTKSIYKERLNKKLNLVTPITFNEKLQWLKLNTYKDNKLVTQCSDKLAVRDYVKDRGCEEILIPLYGFWDKASDIDWATLPDKFVMKCNHGACYNIICRDKNNLNITNEVNKLNCWMREDYWRKSVEMGYKNIPKKIICEKFIETKSGVLPYDYKVFCFNGKAEFVMVCVNRGSGKPKFYFMNRNWEMLPYGVDYTEVKLDCLTKPENFEKLFYYAEKLSQPFPFVRVDLYLNDKVINFGELTFIHSAGMDKELNNKKQNNVDEIMGDLIKLDFNKIS</sequence>
<evidence type="ECO:0000313" key="1">
    <source>
        <dbReference type="EMBL" id="PHM30139.1"/>
    </source>
</evidence>